<evidence type="ECO:0000256" key="3">
    <source>
        <dbReference type="ARBA" id="ARBA00022801"/>
    </source>
</evidence>
<dbReference type="InterPro" id="IPR039537">
    <property type="entry name" value="Retrotran_Ty1/copia-like"/>
</dbReference>
<evidence type="ECO:0000259" key="6">
    <source>
        <dbReference type="Pfam" id="PF13976"/>
    </source>
</evidence>
<protein>
    <submittedName>
        <fullName evidence="8">Ribonuclease H-like domain-containing protein</fullName>
    </submittedName>
</protein>
<feature type="region of interest" description="Disordered" evidence="4">
    <location>
        <begin position="1056"/>
        <end position="1107"/>
    </location>
</feature>
<dbReference type="InterPro" id="IPR013103">
    <property type="entry name" value="RVT_2"/>
</dbReference>
<proteinExistence type="predicted"/>
<feature type="region of interest" description="Disordered" evidence="4">
    <location>
        <begin position="1216"/>
        <end position="1243"/>
    </location>
</feature>
<evidence type="ECO:0000259" key="7">
    <source>
        <dbReference type="Pfam" id="PF22936"/>
    </source>
</evidence>
<keyword evidence="2" id="KW-0479">Metal-binding</keyword>
<dbReference type="InterPro" id="IPR025724">
    <property type="entry name" value="GAG-pre-integrase_dom"/>
</dbReference>
<sequence length="1527" mass="175515">MTGDDNHNADKAKTSNHSQQIPPQTSQLSYTVSSIKLPILKKEEYDIWAMKMKYYLCHTDYLIWKVIQNGNGPVFVTTDTNGMIKVLPPKTTKEVVARERERKARTTLLMAIPEDHLAKFHKMADAKEMWEAIKSRFSGNDESKKMLKYFVKQYAPQLDCNDLEKINNGDLEEIDLKWQTVELNGIKTVEEELEGTIKTKLETKARDLHIRMIQKLWLPLMESNIGSDNVVQSCSKTCAESYARLKKLYDEQRDKLGDASVEITAYTLALKKDDAHKALKDKRIVDSGCSWHMTGSKAHLADYQEFKDGSVAFRGSNGRITGKEKIKAGRLEFEDEYYVEELKHYNLFFVSQMCDKKNKVLFTDTNCLVLSPDFKFPDESQVLLKIPRKHNMYSFNLKNIGHSVDLSSLFRKASIDESNKWHRRLSHVNFKNLNKLVKRNLVRGVPSKIFENDHTCVACQKGKQHKASCKAKTVIFVNQPLQILHMDLFGPTYVHKKLAKVQVYKLMMIKDKIQKTTDCKTSEKPVSQVEQIFQEELEKLKRQEKEANDAVWKEASHETHDVNTNSTNLLNAVSAPVSVVGPSRALNNDEPSYPDDPLIPHLKDIYASSAGIFTDSSYDDEGVVTNFNNLEITVTVSPTPTTKIHTIHPKTQSLRDPHLAIQIRSKVYKNSEVHALISQALEDKSWVDAMEEELLQFKIQKVWILVDMPFGKKAIGTKWIYKNKKDERGVVVRNKARLVTQRHRQEEWIDYDEVFALMARIEAIRILLAFASYICYKVYQMDVKSAFLYGTIGEEVYVTKQHGFVDPKFPNKVYKVVKALYGLHQAPRACVKTASTLIKTQKPLVKDEEAAEYVTKSRLLWLLLLQRQNMLLMLTVTKTSRSFVGFEVILLGKKIFMYRFSNHTSNGYQFTMSNPHQELASPGANGSCKELASPKQTALGKDESNPLIVDSLLKTIWSSMHYVIAIKHWLFQSKRYCLVKNIEAGVPFYMFPRFVQLIVDHQLGDMSHHQDIYDNPSLFKKVFANMRRVGTGFSGVNTPLFESMLVQAAEEVGEAQDDVSIPIEPSTSKPHKKHKSKKQQPTAPKIPSLEPSTEHYIPSPSNDLIPDVNKDRVHKLEEENRILKETSFKSAKVDVVAPVEDKEESFKHGRVIEDMDEDVDVDLEQALAKSCNLDLQHLEKVLSMQDTDEEGLAEVEEVLEVVTCTKLITEVVTTAQPTTTATQLPKPSASRKRREPKPLKRQAQIEQDEAFARQLEAELNANINWNDVIEKVKKSERQNNEVIRYEVLKRKPLTEAHARKNMMIYLKNMAEKEEEVTIQEKKIKEEGNKRQGKNLEQDIAKKQKMDKEEEELKDICQLWLMMTTMCTLKLLLSHQREDLETLWKLIKERFGTTEPKNFSDDFLLNILKIMFKKPNVEASMFLLVEKKYPLTHFTLLQMLDNVRLEVKEESKMSLELLRHGPYVRRMIPEPGDLDCEVPVAETFHEQTDEQLIKKEVKQMEADDQDIHTILMGLSKDIYVVVDSCETA</sequence>
<feature type="compositionally biased region" description="Basic and acidic residues" evidence="4">
    <location>
        <begin position="1"/>
        <end position="13"/>
    </location>
</feature>
<dbReference type="Pfam" id="PF22936">
    <property type="entry name" value="Pol_BBD"/>
    <property type="match status" value="1"/>
</dbReference>
<dbReference type="GO" id="GO:0046872">
    <property type="term" value="F:metal ion binding"/>
    <property type="evidence" value="ECO:0007669"/>
    <property type="project" value="UniProtKB-KW"/>
</dbReference>
<feature type="domain" description="GAG-pre-integrase" evidence="6">
    <location>
        <begin position="391"/>
        <end position="464"/>
    </location>
</feature>
<dbReference type="GO" id="GO:0006508">
    <property type="term" value="P:proteolysis"/>
    <property type="evidence" value="ECO:0007669"/>
    <property type="project" value="UniProtKB-KW"/>
</dbReference>
<dbReference type="GO" id="GO:0008233">
    <property type="term" value="F:peptidase activity"/>
    <property type="evidence" value="ECO:0007669"/>
    <property type="project" value="UniProtKB-KW"/>
</dbReference>
<keyword evidence="3" id="KW-0378">Hydrolase</keyword>
<organism evidence="8">
    <name type="scientific">Tanacetum cinerariifolium</name>
    <name type="common">Dalmatian daisy</name>
    <name type="synonym">Chrysanthemum cinerariifolium</name>
    <dbReference type="NCBI Taxonomy" id="118510"/>
    <lineage>
        <taxon>Eukaryota</taxon>
        <taxon>Viridiplantae</taxon>
        <taxon>Streptophyta</taxon>
        <taxon>Embryophyta</taxon>
        <taxon>Tracheophyta</taxon>
        <taxon>Spermatophyta</taxon>
        <taxon>Magnoliopsida</taxon>
        <taxon>eudicotyledons</taxon>
        <taxon>Gunneridae</taxon>
        <taxon>Pentapetalae</taxon>
        <taxon>asterids</taxon>
        <taxon>campanulids</taxon>
        <taxon>Asterales</taxon>
        <taxon>Asteraceae</taxon>
        <taxon>Asteroideae</taxon>
        <taxon>Anthemideae</taxon>
        <taxon>Anthemidinae</taxon>
        <taxon>Tanacetum</taxon>
    </lineage>
</organism>
<keyword evidence="1" id="KW-0645">Protease</keyword>
<dbReference type="Pfam" id="PF13976">
    <property type="entry name" value="gag_pre-integrs"/>
    <property type="match status" value="1"/>
</dbReference>
<dbReference type="Pfam" id="PF07727">
    <property type="entry name" value="RVT_2"/>
    <property type="match status" value="1"/>
</dbReference>
<feature type="region of interest" description="Disordered" evidence="4">
    <location>
        <begin position="1"/>
        <end position="27"/>
    </location>
</feature>
<dbReference type="InterPro" id="IPR054722">
    <property type="entry name" value="PolX-like_BBD"/>
</dbReference>
<evidence type="ECO:0000256" key="2">
    <source>
        <dbReference type="ARBA" id="ARBA00022723"/>
    </source>
</evidence>
<evidence type="ECO:0000259" key="5">
    <source>
        <dbReference type="Pfam" id="PF07727"/>
    </source>
</evidence>
<accession>A0A6L2LZV9</accession>
<reference evidence="8" key="1">
    <citation type="journal article" date="2019" name="Sci. Rep.">
        <title>Draft genome of Tanacetum cinerariifolium, the natural source of mosquito coil.</title>
        <authorList>
            <person name="Yamashiro T."/>
            <person name="Shiraishi A."/>
            <person name="Satake H."/>
            <person name="Nakayama K."/>
        </authorList>
    </citation>
    <scope>NUCLEOTIDE SEQUENCE</scope>
</reference>
<feature type="domain" description="Reverse transcriptase Ty1/copia-type" evidence="5">
    <location>
        <begin position="701"/>
        <end position="841"/>
    </location>
</feature>
<dbReference type="EMBL" id="BKCJ010005457">
    <property type="protein sequence ID" value="GEU66860.1"/>
    <property type="molecule type" value="Genomic_DNA"/>
</dbReference>
<gene>
    <name evidence="8" type="ORF">Tci_038838</name>
</gene>
<dbReference type="PANTHER" id="PTHR42648">
    <property type="entry name" value="TRANSPOSASE, PUTATIVE-RELATED"/>
    <property type="match status" value="1"/>
</dbReference>
<feature type="compositionally biased region" description="Basic residues" evidence="4">
    <location>
        <begin position="1069"/>
        <end position="1078"/>
    </location>
</feature>
<evidence type="ECO:0000256" key="1">
    <source>
        <dbReference type="ARBA" id="ARBA00022670"/>
    </source>
</evidence>
<name>A0A6L2LZV9_TANCI</name>
<dbReference type="Pfam" id="PF14223">
    <property type="entry name" value="Retrotran_gag_2"/>
    <property type="match status" value="1"/>
</dbReference>
<feature type="domain" description="Retrovirus-related Pol polyprotein from transposon TNT 1-94-like beta-barrel" evidence="7">
    <location>
        <begin position="284"/>
        <end position="356"/>
    </location>
</feature>
<evidence type="ECO:0000313" key="8">
    <source>
        <dbReference type="EMBL" id="GEU66860.1"/>
    </source>
</evidence>
<dbReference type="PANTHER" id="PTHR42648:SF32">
    <property type="entry name" value="RIBONUCLEASE H-LIKE DOMAIN, GAG-PRE-INTEGRASE DOMAIN PROTEIN-RELATED"/>
    <property type="match status" value="1"/>
</dbReference>
<comment type="caution">
    <text evidence="8">The sequence shown here is derived from an EMBL/GenBank/DDBJ whole genome shotgun (WGS) entry which is preliminary data.</text>
</comment>
<evidence type="ECO:0000256" key="4">
    <source>
        <dbReference type="SAM" id="MobiDB-lite"/>
    </source>
</evidence>
<feature type="compositionally biased region" description="Polar residues" evidence="4">
    <location>
        <begin position="15"/>
        <end position="27"/>
    </location>
</feature>